<dbReference type="Gene3D" id="3.40.47.10">
    <property type="match status" value="1"/>
</dbReference>
<keyword evidence="7 10" id="KW-0275">Fatty acid biosynthesis</keyword>
<comment type="catalytic activity">
    <reaction evidence="10">
        <text>malonyl-[ACP] + acetyl-CoA + H(+) = 3-oxobutanoyl-[ACP] + CO2 + CoA</text>
        <dbReference type="Rhea" id="RHEA:12080"/>
        <dbReference type="Rhea" id="RHEA-COMP:9623"/>
        <dbReference type="Rhea" id="RHEA-COMP:9625"/>
        <dbReference type="ChEBI" id="CHEBI:15378"/>
        <dbReference type="ChEBI" id="CHEBI:16526"/>
        <dbReference type="ChEBI" id="CHEBI:57287"/>
        <dbReference type="ChEBI" id="CHEBI:57288"/>
        <dbReference type="ChEBI" id="CHEBI:78449"/>
        <dbReference type="ChEBI" id="CHEBI:78450"/>
        <dbReference type="EC" id="2.3.1.180"/>
    </reaction>
</comment>
<evidence type="ECO:0000256" key="9">
    <source>
        <dbReference type="ARBA" id="ARBA00023315"/>
    </source>
</evidence>
<dbReference type="HAMAP" id="MF_01815">
    <property type="entry name" value="FabH"/>
    <property type="match status" value="1"/>
</dbReference>
<keyword evidence="2 10" id="KW-0963">Cytoplasm</keyword>
<feature type="active site" evidence="10">
    <location>
        <position position="113"/>
    </location>
</feature>
<dbReference type="RefSeq" id="WP_345687304.1">
    <property type="nucleotide sequence ID" value="NZ_BAABIT010000001.1"/>
</dbReference>
<evidence type="ECO:0000256" key="7">
    <source>
        <dbReference type="ARBA" id="ARBA00023160"/>
    </source>
</evidence>
<evidence type="ECO:0000313" key="13">
    <source>
        <dbReference type="EMBL" id="MFC5023776.1"/>
    </source>
</evidence>
<feature type="active site" evidence="10">
    <location>
        <position position="280"/>
    </location>
</feature>
<keyword evidence="5 10" id="KW-0276">Fatty acid metabolism</keyword>
<keyword evidence="14" id="KW-1185">Reference proteome</keyword>
<evidence type="ECO:0000256" key="2">
    <source>
        <dbReference type="ARBA" id="ARBA00022490"/>
    </source>
</evidence>
<feature type="domain" description="Beta-ketoacyl-[acyl-carrier-protein] synthase III N-terminal" evidence="12">
    <location>
        <begin position="107"/>
        <end position="170"/>
    </location>
</feature>
<evidence type="ECO:0000256" key="8">
    <source>
        <dbReference type="ARBA" id="ARBA00023268"/>
    </source>
</evidence>
<evidence type="ECO:0000256" key="6">
    <source>
        <dbReference type="ARBA" id="ARBA00023098"/>
    </source>
</evidence>
<dbReference type="CDD" id="cd00830">
    <property type="entry name" value="KAS_III"/>
    <property type="match status" value="1"/>
</dbReference>
<feature type="region of interest" description="ACP-binding" evidence="10">
    <location>
        <begin position="251"/>
        <end position="255"/>
    </location>
</feature>
<protein>
    <recommendedName>
        <fullName evidence="10">Beta-ketoacyl-[acyl-carrier-protein] synthase III</fullName>
        <shortName evidence="10">Beta-ketoacyl-ACP synthase III</shortName>
        <shortName evidence="10">KAS III</shortName>
        <ecNumber evidence="10">2.3.1.180</ecNumber>
    </recommendedName>
    <alternativeName>
        <fullName evidence="10">3-oxoacyl-[acyl-carrier-protein] synthase 3</fullName>
    </alternativeName>
    <alternativeName>
        <fullName evidence="10">3-oxoacyl-[acyl-carrier-protein] synthase III</fullName>
    </alternativeName>
</protein>
<evidence type="ECO:0000256" key="1">
    <source>
        <dbReference type="ARBA" id="ARBA00008642"/>
    </source>
</evidence>
<evidence type="ECO:0000259" key="11">
    <source>
        <dbReference type="Pfam" id="PF08541"/>
    </source>
</evidence>
<comment type="caution">
    <text evidence="13">The sequence shown here is derived from an EMBL/GenBank/DDBJ whole genome shotgun (WGS) entry which is preliminary data.</text>
</comment>
<comment type="subcellular location">
    <subcellularLocation>
        <location evidence="10">Cytoplasm</location>
    </subcellularLocation>
</comment>
<dbReference type="Proteomes" id="UP001595829">
    <property type="component" value="Unassembled WGS sequence"/>
</dbReference>
<evidence type="ECO:0000259" key="12">
    <source>
        <dbReference type="Pfam" id="PF08545"/>
    </source>
</evidence>
<dbReference type="SUPFAM" id="SSF53901">
    <property type="entry name" value="Thiolase-like"/>
    <property type="match status" value="1"/>
</dbReference>
<accession>A0ABV9XED2</accession>
<dbReference type="EC" id="2.3.1.180" evidence="10"/>
<feature type="active site" evidence="10">
    <location>
        <position position="250"/>
    </location>
</feature>
<dbReference type="InterPro" id="IPR004655">
    <property type="entry name" value="FabH"/>
</dbReference>
<dbReference type="NCBIfam" id="NF006829">
    <property type="entry name" value="PRK09352.1"/>
    <property type="match status" value="1"/>
</dbReference>
<keyword evidence="8 10" id="KW-0511">Multifunctional enzyme</keyword>
<comment type="similarity">
    <text evidence="1 10">Belongs to the thiolase-like superfamily. FabH family.</text>
</comment>
<comment type="function">
    <text evidence="10">Catalyzes the condensation reaction of fatty acid synthesis by the addition to an acyl acceptor of two carbons from malonyl-ACP. Catalyzes the first condensation reaction which initiates fatty acid synthesis and may therefore play a role in governing the total rate of fatty acid production. Possesses both acetoacetyl-ACP synthase and acetyl transacylase activities. Its substrate specificity determines the biosynthesis of branched-chain and/or straight-chain of fatty acids.</text>
</comment>
<dbReference type="GO" id="GO:0033818">
    <property type="term" value="F:beta-ketoacyl-acyl-carrier-protein synthase III activity"/>
    <property type="evidence" value="ECO:0007669"/>
    <property type="project" value="UniProtKB-EC"/>
</dbReference>
<keyword evidence="9 10" id="KW-0012">Acyltransferase</keyword>
<dbReference type="EMBL" id="JBHSJD010000013">
    <property type="protein sequence ID" value="MFC5023776.1"/>
    <property type="molecule type" value="Genomic_DNA"/>
</dbReference>
<proteinExistence type="inferred from homology"/>
<comment type="domain">
    <text evidence="10">The last Arg residue of the ACP-binding site is essential for the weak association between ACP/AcpP and FabH.</text>
</comment>
<dbReference type="PANTHER" id="PTHR43091">
    <property type="entry name" value="3-OXOACYL-[ACYL-CARRIER-PROTEIN] SYNTHASE"/>
    <property type="match status" value="1"/>
</dbReference>
<dbReference type="PANTHER" id="PTHR43091:SF1">
    <property type="entry name" value="BETA-KETOACYL-[ACYL-CARRIER-PROTEIN] SYNTHASE III, CHLOROPLASTIC"/>
    <property type="match status" value="1"/>
</dbReference>
<evidence type="ECO:0000256" key="4">
    <source>
        <dbReference type="ARBA" id="ARBA00022679"/>
    </source>
</evidence>
<dbReference type="NCBIfam" id="TIGR00747">
    <property type="entry name" value="fabH"/>
    <property type="match status" value="1"/>
</dbReference>
<comment type="subunit">
    <text evidence="10">Homodimer.</text>
</comment>
<evidence type="ECO:0000256" key="3">
    <source>
        <dbReference type="ARBA" id="ARBA00022516"/>
    </source>
</evidence>
<evidence type="ECO:0000313" key="14">
    <source>
        <dbReference type="Proteomes" id="UP001595829"/>
    </source>
</evidence>
<gene>
    <name evidence="10" type="primary">fabH</name>
    <name evidence="13" type="ORF">ACFPM3_16675</name>
</gene>
<feature type="domain" description="Beta-ketoacyl-[acyl-carrier-protein] synthase III C-terminal" evidence="11">
    <location>
        <begin position="234"/>
        <end position="322"/>
    </location>
</feature>
<keyword evidence="4 10" id="KW-0808">Transferase</keyword>
<keyword evidence="3 10" id="KW-0444">Lipid biosynthesis</keyword>
<dbReference type="InterPro" id="IPR016039">
    <property type="entry name" value="Thiolase-like"/>
</dbReference>
<dbReference type="InterPro" id="IPR013751">
    <property type="entry name" value="ACP_syn_III_N"/>
</dbReference>
<comment type="pathway">
    <text evidence="10">Lipid metabolism; fatty acid biosynthesis.</text>
</comment>
<evidence type="ECO:0000256" key="5">
    <source>
        <dbReference type="ARBA" id="ARBA00022832"/>
    </source>
</evidence>
<dbReference type="Pfam" id="PF08541">
    <property type="entry name" value="ACP_syn_III_C"/>
    <property type="match status" value="1"/>
</dbReference>
<evidence type="ECO:0000256" key="10">
    <source>
        <dbReference type="HAMAP-Rule" id="MF_01815"/>
    </source>
</evidence>
<organism evidence="13 14">
    <name type="scientific">Streptomyces coeruleoprunus</name>
    <dbReference type="NCBI Taxonomy" id="285563"/>
    <lineage>
        <taxon>Bacteria</taxon>
        <taxon>Bacillati</taxon>
        <taxon>Actinomycetota</taxon>
        <taxon>Actinomycetes</taxon>
        <taxon>Kitasatosporales</taxon>
        <taxon>Streptomycetaceae</taxon>
        <taxon>Streptomyces</taxon>
    </lineage>
</organism>
<reference evidence="14" key="1">
    <citation type="journal article" date="2019" name="Int. J. Syst. Evol. Microbiol.">
        <title>The Global Catalogue of Microorganisms (GCM) 10K type strain sequencing project: providing services to taxonomists for standard genome sequencing and annotation.</title>
        <authorList>
            <consortium name="The Broad Institute Genomics Platform"/>
            <consortium name="The Broad Institute Genome Sequencing Center for Infectious Disease"/>
            <person name="Wu L."/>
            <person name="Ma J."/>
        </authorList>
    </citation>
    <scope>NUCLEOTIDE SEQUENCE [LARGE SCALE GENOMIC DNA]</scope>
    <source>
        <strain evidence="14">CGMCC 4.1648</strain>
    </source>
</reference>
<name>A0ABV9XED2_9ACTN</name>
<keyword evidence="6 10" id="KW-0443">Lipid metabolism</keyword>
<dbReference type="Pfam" id="PF08545">
    <property type="entry name" value="ACP_syn_III"/>
    <property type="match status" value="1"/>
</dbReference>
<sequence>MTGTRIAALGHYQPAKVLTNDDLAALVDTSDEWIRSRVGIRTRHVAADDETVDEMAAHAGAKALASAGITPADIDLVLVATSTAIDRSPNTAARVAARLGMTAPATMDLNVVCAGFTHALATADHAVRAGSATRALVIGADKMTEVTDWTDRTTCVLVGDGAGAAVVEAAPGTSGGPEGPAVTVPGIGPVLWGSVPEMGHAVRIEGTPPRFAQEGQSVYRWATTQLPPIARRVCERAGITPEDLAAVVLHQANLRIIEPVAQKIGAVNAVIARDVTESGNTSAASIPMALSKLVERGEIPSGAPVLLFGFGGNLSYAGQVIRCP</sequence>
<dbReference type="InterPro" id="IPR013747">
    <property type="entry name" value="ACP_syn_III_C"/>
</dbReference>